<dbReference type="EMBL" id="JAJKBJ010000003">
    <property type="protein sequence ID" value="MCL9683273.1"/>
    <property type="molecule type" value="Genomic_DNA"/>
</dbReference>
<dbReference type="RefSeq" id="WP_250419499.1">
    <property type="nucleotide sequence ID" value="NZ_JAJKBJ010000003.1"/>
</dbReference>
<dbReference type="AlphaFoldDB" id="A0A9X2IC16"/>
<comment type="caution">
    <text evidence="3">The sequence shown here is derived from an EMBL/GenBank/DDBJ whole genome shotgun (WGS) entry which is preliminary data.</text>
</comment>
<feature type="domain" description="Fungal lipase-type" evidence="2">
    <location>
        <begin position="85"/>
        <end position="208"/>
    </location>
</feature>
<sequence>MSNPNKKSKCTINFLISAAQAPYRVGQANVINPNDNPSNPELLRHIAEHGYEIVKSIAPVRSKGSGQSPLAAVCLKPQDTDGPLVISFRGTHTMGDVFSDLRVVTGGVVEKKFRAAAFEFYQQVRKENPGREIILTGHSLGGHLAQYVATKAYNTDTELQTNPIVQVRTFNTAPADTTHNAVFNRFPKILAQFVNYRLAPDAISSLPLQKYTGNTFVFRSEKGTLDSHKLGTMREQLPAEILSQEVTAHSSPNKKQTMLVELIKGVQYSYQCRVEGQFFSRFRAGAKNIGEMQKAFPDIIDSIEKGEYAEAALKIEALKGKLNGNVSKQIVELLLQKTEECKVSQQTQDPERPSHIPKEQQQIKAELLKMKEEDNADEELIPGASPP</sequence>
<protein>
    <submittedName>
        <fullName evidence="3">DUF2974 domain-containing protein</fullName>
    </submittedName>
</protein>
<evidence type="ECO:0000313" key="3">
    <source>
        <dbReference type="EMBL" id="MCL9683273.1"/>
    </source>
</evidence>
<evidence type="ECO:0000259" key="2">
    <source>
        <dbReference type="Pfam" id="PF01764"/>
    </source>
</evidence>
<dbReference type="Proteomes" id="UP001139721">
    <property type="component" value="Unassembled WGS sequence"/>
</dbReference>
<dbReference type="Pfam" id="PF01764">
    <property type="entry name" value="Lipase_3"/>
    <property type="match status" value="1"/>
</dbReference>
<organism evidence="3 4">
    <name type="scientific">Legionella maioricensis</name>
    <dbReference type="NCBI Taxonomy" id="2896528"/>
    <lineage>
        <taxon>Bacteria</taxon>
        <taxon>Pseudomonadati</taxon>
        <taxon>Pseudomonadota</taxon>
        <taxon>Gammaproteobacteria</taxon>
        <taxon>Legionellales</taxon>
        <taxon>Legionellaceae</taxon>
        <taxon>Legionella</taxon>
    </lineage>
</organism>
<evidence type="ECO:0000313" key="4">
    <source>
        <dbReference type="Proteomes" id="UP001139721"/>
    </source>
</evidence>
<dbReference type="Gene3D" id="3.40.50.1820">
    <property type="entry name" value="alpha/beta hydrolase"/>
    <property type="match status" value="1"/>
</dbReference>
<accession>A0A9X2IC16</accession>
<keyword evidence="4" id="KW-1185">Reference proteome</keyword>
<feature type="compositionally biased region" description="Basic and acidic residues" evidence="1">
    <location>
        <begin position="349"/>
        <end position="358"/>
    </location>
</feature>
<dbReference type="InterPro" id="IPR029058">
    <property type="entry name" value="AB_hydrolase_fold"/>
</dbReference>
<evidence type="ECO:0000256" key="1">
    <source>
        <dbReference type="SAM" id="MobiDB-lite"/>
    </source>
</evidence>
<dbReference type="InterPro" id="IPR002921">
    <property type="entry name" value="Fungal_lipase-type"/>
</dbReference>
<name>A0A9X2IC16_9GAMM</name>
<dbReference type="GO" id="GO:0006629">
    <property type="term" value="P:lipid metabolic process"/>
    <property type="evidence" value="ECO:0007669"/>
    <property type="project" value="InterPro"/>
</dbReference>
<feature type="region of interest" description="Disordered" evidence="1">
    <location>
        <begin position="341"/>
        <end position="387"/>
    </location>
</feature>
<gene>
    <name evidence="3" type="ORF">LOX96_04150</name>
</gene>
<proteinExistence type="predicted"/>
<reference evidence="3" key="1">
    <citation type="submission" date="2021-11" db="EMBL/GenBank/DDBJ databases">
        <title>Legionella maioricencis sp. nov., a new species isolated from hot water samples in Mallorca.</title>
        <authorList>
            <person name="Crespi S."/>
            <person name="Drasar V."/>
            <person name="Salva-Serra F."/>
            <person name="Jaen-Luchoro D."/>
            <person name="Pineiro-Iglesias B."/>
            <person name="Aliaga F."/>
            <person name="Fernandez-Juarez V."/>
            <person name="Coll G."/>
            <person name="Moore E.R.B."/>
            <person name="Bennasar-Figueras A."/>
        </authorList>
    </citation>
    <scope>NUCLEOTIDE SEQUENCE</scope>
    <source>
        <strain evidence="3">HCPI-6</strain>
    </source>
</reference>
<dbReference type="SUPFAM" id="SSF53474">
    <property type="entry name" value="alpha/beta-Hydrolases"/>
    <property type="match status" value="1"/>
</dbReference>